<protein>
    <submittedName>
        <fullName evidence="3">DUF418 domain-containing protein</fullName>
    </submittedName>
</protein>
<feature type="transmembrane region" description="Helical" evidence="1">
    <location>
        <begin position="7"/>
        <end position="24"/>
    </location>
</feature>
<keyword evidence="1" id="KW-1133">Transmembrane helix</keyword>
<organism evidence="3 4">
    <name type="scientific">Neobacillus piezotolerans</name>
    <dbReference type="NCBI Taxonomy" id="2259171"/>
    <lineage>
        <taxon>Bacteria</taxon>
        <taxon>Bacillati</taxon>
        <taxon>Bacillota</taxon>
        <taxon>Bacilli</taxon>
        <taxon>Bacillales</taxon>
        <taxon>Bacillaceae</taxon>
        <taxon>Neobacillus</taxon>
    </lineage>
</organism>
<feature type="transmembrane region" description="Helical" evidence="1">
    <location>
        <begin position="76"/>
        <end position="97"/>
    </location>
</feature>
<proteinExistence type="predicted"/>
<dbReference type="Pfam" id="PF04235">
    <property type="entry name" value="DUF418"/>
    <property type="match status" value="1"/>
</dbReference>
<evidence type="ECO:0000256" key="1">
    <source>
        <dbReference type="SAM" id="Phobius"/>
    </source>
</evidence>
<name>A0A3D8GMD9_9BACI</name>
<dbReference type="Proteomes" id="UP000257144">
    <property type="component" value="Unassembled WGS sequence"/>
</dbReference>
<evidence type="ECO:0000259" key="2">
    <source>
        <dbReference type="Pfam" id="PF04235"/>
    </source>
</evidence>
<keyword evidence="1" id="KW-0472">Membrane</keyword>
<feature type="transmembrane region" description="Helical" evidence="1">
    <location>
        <begin position="127"/>
        <end position="147"/>
    </location>
</feature>
<gene>
    <name evidence="3" type="ORF">DRW41_17465</name>
</gene>
<feature type="transmembrane region" description="Helical" evidence="1">
    <location>
        <begin position="301"/>
        <end position="321"/>
    </location>
</feature>
<evidence type="ECO:0000313" key="4">
    <source>
        <dbReference type="Proteomes" id="UP000257144"/>
    </source>
</evidence>
<dbReference type="EMBL" id="QNQT01000009">
    <property type="protein sequence ID" value="RDU35645.1"/>
    <property type="molecule type" value="Genomic_DNA"/>
</dbReference>
<dbReference type="PANTHER" id="PTHR30590:SF2">
    <property type="entry name" value="INNER MEMBRANE PROTEIN"/>
    <property type="match status" value="1"/>
</dbReference>
<evidence type="ECO:0000313" key="3">
    <source>
        <dbReference type="EMBL" id="RDU35645.1"/>
    </source>
</evidence>
<keyword evidence="1" id="KW-0812">Transmembrane</keyword>
<comment type="caution">
    <text evidence="3">The sequence shown here is derived from an EMBL/GenBank/DDBJ whole genome shotgun (WGS) entry which is preliminary data.</text>
</comment>
<feature type="transmembrane region" description="Helical" evidence="1">
    <location>
        <begin position="44"/>
        <end position="64"/>
    </location>
</feature>
<dbReference type="InterPro" id="IPR052529">
    <property type="entry name" value="Bact_Transport_Assoc"/>
</dbReference>
<feature type="transmembrane region" description="Helical" evidence="1">
    <location>
        <begin position="196"/>
        <end position="219"/>
    </location>
</feature>
<dbReference type="AlphaFoldDB" id="A0A3D8GMD9"/>
<feature type="transmembrane region" description="Helical" evidence="1">
    <location>
        <begin position="327"/>
        <end position="348"/>
    </location>
</feature>
<accession>A0A3D8GMD9</accession>
<feature type="transmembrane region" description="Helical" evidence="1">
    <location>
        <begin position="231"/>
        <end position="250"/>
    </location>
</feature>
<keyword evidence="4" id="KW-1185">Reference proteome</keyword>
<dbReference type="PANTHER" id="PTHR30590">
    <property type="entry name" value="INNER MEMBRANE PROTEIN"/>
    <property type="match status" value="1"/>
</dbReference>
<feature type="transmembrane region" description="Helical" evidence="1">
    <location>
        <begin position="262"/>
        <end position="280"/>
    </location>
</feature>
<sequence>MRGFAILGIYLVNMLSFHSPYVFIDPLAWWNKGIDRITYVFIDVFAQASFYPLFSMLFGYGLMLMRERAIGRGANFRVFSARRLSFLLAVGIVHAFLVWPGDILITYACIGFIALFFLRFSAKAILISALTIYIVPNLLLGLLLLLADTVGPVENPWQLYKADAQKSLEVYGNGSYQAITDMRIYEWNFANSPDTILITLFTILPLFLIGASVAKFRWLEEPERHLKKFKAVAFGLILPAMALKTLPYYGWEGYSADFFQDFFGGPLLAIWYAAIIVLTAGKMRSATSLLANVGRMSMTNYLFQSVLSTFIFYGYGGGLYGKVSATQGTLLVLVVFIIQIVISSIWLNKYRYGPMEWMWRSFTYFKLQKLRRRENA</sequence>
<dbReference type="OrthoDB" id="9807744at2"/>
<reference evidence="3 4" key="1">
    <citation type="submission" date="2018-07" db="EMBL/GenBank/DDBJ databases">
        <title>Bacillus sp. YLB-04 draft genome sequence.</title>
        <authorList>
            <person name="Yu L."/>
            <person name="Tang X."/>
        </authorList>
    </citation>
    <scope>NUCLEOTIDE SEQUENCE [LARGE SCALE GENOMIC DNA]</scope>
    <source>
        <strain evidence="3 4">YLB-04</strain>
    </source>
</reference>
<dbReference type="InterPro" id="IPR007349">
    <property type="entry name" value="DUF418"/>
</dbReference>
<feature type="domain" description="DUF418" evidence="2">
    <location>
        <begin position="214"/>
        <end position="366"/>
    </location>
</feature>
<feature type="transmembrane region" description="Helical" evidence="1">
    <location>
        <begin position="103"/>
        <end position="120"/>
    </location>
</feature>